<dbReference type="RefSeq" id="WP_219546488.1">
    <property type="nucleotide sequence ID" value="NZ_JAHKRN010000024.1"/>
</dbReference>
<organism evidence="1 2">
    <name type="scientific">Nonomuraea harbinensis</name>
    <dbReference type="NCBI Taxonomy" id="1286938"/>
    <lineage>
        <taxon>Bacteria</taxon>
        <taxon>Bacillati</taxon>
        <taxon>Actinomycetota</taxon>
        <taxon>Actinomycetes</taxon>
        <taxon>Streptosporangiales</taxon>
        <taxon>Streptosporangiaceae</taxon>
        <taxon>Nonomuraea</taxon>
    </lineage>
</organism>
<gene>
    <name evidence="1" type="ORF">ACFPUY_38310</name>
</gene>
<keyword evidence="2" id="KW-1185">Reference proteome</keyword>
<reference evidence="2" key="1">
    <citation type="journal article" date="2019" name="Int. J. Syst. Evol. Microbiol.">
        <title>The Global Catalogue of Microorganisms (GCM) 10K type strain sequencing project: providing services to taxonomists for standard genome sequencing and annotation.</title>
        <authorList>
            <consortium name="The Broad Institute Genomics Platform"/>
            <consortium name="The Broad Institute Genome Sequencing Center for Infectious Disease"/>
            <person name="Wu L."/>
            <person name="Ma J."/>
        </authorList>
    </citation>
    <scope>NUCLEOTIDE SEQUENCE [LARGE SCALE GENOMIC DNA]</scope>
    <source>
        <strain evidence="2">CGMCC 4.7106</strain>
    </source>
</reference>
<dbReference type="Proteomes" id="UP001596096">
    <property type="component" value="Unassembled WGS sequence"/>
</dbReference>
<comment type="caution">
    <text evidence="1">The sequence shown here is derived from an EMBL/GenBank/DDBJ whole genome shotgun (WGS) entry which is preliminary data.</text>
</comment>
<accession>A0ABW1C8T9</accession>
<evidence type="ECO:0000313" key="2">
    <source>
        <dbReference type="Proteomes" id="UP001596096"/>
    </source>
</evidence>
<protein>
    <submittedName>
        <fullName evidence="1">Uncharacterized protein</fullName>
    </submittedName>
</protein>
<dbReference type="EMBL" id="JBHSNW010000029">
    <property type="protein sequence ID" value="MFC5820983.1"/>
    <property type="molecule type" value="Genomic_DNA"/>
</dbReference>
<evidence type="ECO:0000313" key="1">
    <source>
        <dbReference type="EMBL" id="MFC5820983.1"/>
    </source>
</evidence>
<name>A0ABW1C8T9_9ACTN</name>
<sequence length="79" mass="8642">MTGDYRPARTIEPGWLVRLAAGDTPAGGGWMPVLARIDTVNHLGRQRVWFLGEDRAASAYADDLVFSRTPDEAAIAHHP</sequence>
<proteinExistence type="predicted"/>